<evidence type="ECO:0000256" key="1">
    <source>
        <dbReference type="SAM" id="MobiDB-lite"/>
    </source>
</evidence>
<feature type="non-terminal residue" evidence="2">
    <location>
        <position position="1"/>
    </location>
</feature>
<keyword evidence="3" id="KW-1185">Reference proteome</keyword>
<sequence>EVNTSLLDRLDPLSPLPGHKESTPALLATGQNQCLPCLAVWNQRLTSPGAVRDRQRTGSSDTSPPRLPATSLFLSFQ</sequence>
<protein>
    <submittedName>
        <fullName evidence="2">Uncharacterized protein</fullName>
    </submittedName>
</protein>
<feature type="region of interest" description="Disordered" evidence="1">
    <location>
        <begin position="1"/>
        <end position="24"/>
    </location>
</feature>
<dbReference type="EMBL" id="JANPWB010000014">
    <property type="protein sequence ID" value="KAJ1098838.1"/>
    <property type="molecule type" value="Genomic_DNA"/>
</dbReference>
<dbReference type="Proteomes" id="UP001066276">
    <property type="component" value="Chromosome 10"/>
</dbReference>
<gene>
    <name evidence="2" type="ORF">NDU88_003945</name>
</gene>
<reference evidence="2" key="1">
    <citation type="journal article" date="2022" name="bioRxiv">
        <title>Sequencing and chromosome-scale assembly of the giantPleurodeles waltlgenome.</title>
        <authorList>
            <person name="Brown T."/>
            <person name="Elewa A."/>
            <person name="Iarovenko S."/>
            <person name="Subramanian E."/>
            <person name="Araus A.J."/>
            <person name="Petzold A."/>
            <person name="Susuki M."/>
            <person name="Suzuki K.-i.T."/>
            <person name="Hayashi T."/>
            <person name="Toyoda A."/>
            <person name="Oliveira C."/>
            <person name="Osipova E."/>
            <person name="Leigh N.D."/>
            <person name="Simon A."/>
            <person name="Yun M.H."/>
        </authorList>
    </citation>
    <scope>NUCLEOTIDE SEQUENCE</scope>
    <source>
        <strain evidence="2">20211129_DDA</strain>
        <tissue evidence="2">Liver</tissue>
    </source>
</reference>
<evidence type="ECO:0000313" key="3">
    <source>
        <dbReference type="Proteomes" id="UP001066276"/>
    </source>
</evidence>
<comment type="caution">
    <text evidence="2">The sequence shown here is derived from an EMBL/GenBank/DDBJ whole genome shotgun (WGS) entry which is preliminary data.</text>
</comment>
<name>A0AAV7MA84_PLEWA</name>
<accession>A0AAV7MA84</accession>
<dbReference type="AlphaFoldDB" id="A0AAV7MA84"/>
<feature type="non-terminal residue" evidence="2">
    <location>
        <position position="77"/>
    </location>
</feature>
<proteinExistence type="predicted"/>
<organism evidence="2 3">
    <name type="scientific">Pleurodeles waltl</name>
    <name type="common">Iberian ribbed newt</name>
    <dbReference type="NCBI Taxonomy" id="8319"/>
    <lineage>
        <taxon>Eukaryota</taxon>
        <taxon>Metazoa</taxon>
        <taxon>Chordata</taxon>
        <taxon>Craniata</taxon>
        <taxon>Vertebrata</taxon>
        <taxon>Euteleostomi</taxon>
        <taxon>Amphibia</taxon>
        <taxon>Batrachia</taxon>
        <taxon>Caudata</taxon>
        <taxon>Salamandroidea</taxon>
        <taxon>Salamandridae</taxon>
        <taxon>Pleurodelinae</taxon>
        <taxon>Pleurodeles</taxon>
    </lineage>
</organism>
<feature type="region of interest" description="Disordered" evidence="1">
    <location>
        <begin position="48"/>
        <end position="77"/>
    </location>
</feature>
<evidence type="ECO:0000313" key="2">
    <source>
        <dbReference type="EMBL" id="KAJ1098838.1"/>
    </source>
</evidence>